<dbReference type="SMART" id="SM00825">
    <property type="entry name" value="PKS_KS"/>
    <property type="match status" value="2"/>
</dbReference>
<dbReference type="UniPathway" id="UPA00094"/>
<dbReference type="PANTHER" id="PTHR43775:SF37">
    <property type="entry name" value="SI:DKEY-61P9.11"/>
    <property type="match status" value="1"/>
</dbReference>
<dbReference type="SUPFAM" id="SSF53901">
    <property type="entry name" value="Thiolase-like"/>
    <property type="match status" value="2"/>
</dbReference>
<dbReference type="Pfam" id="PF16197">
    <property type="entry name" value="KAsynt_C_assoc"/>
    <property type="match status" value="1"/>
</dbReference>
<dbReference type="InterPro" id="IPR050091">
    <property type="entry name" value="PKS_NRPS_Biosynth_Enz"/>
</dbReference>
<accession>W6JRY3</accession>
<organism evidence="9">
    <name type="scientific">Hahella chejuensis</name>
    <dbReference type="NCBI Taxonomy" id="158327"/>
    <lineage>
        <taxon>Bacteria</taxon>
        <taxon>Pseudomonadati</taxon>
        <taxon>Pseudomonadota</taxon>
        <taxon>Gammaproteobacteria</taxon>
        <taxon>Oceanospirillales</taxon>
        <taxon>Hahellaceae</taxon>
        <taxon>Hahella</taxon>
    </lineage>
</organism>
<dbReference type="Gene3D" id="3.40.50.720">
    <property type="entry name" value="NAD(P)-binding Rossmann-like Domain"/>
    <property type="match status" value="2"/>
</dbReference>
<dbReference type="InterPro" id="IPR020806">
    <property type="entry name" value="PKS_PP-bd"/>
</dbReference>
<dbReference type="PROSITE" id="PS50075">
    <property type="entry name" value="CARRIER"/>
    <property type="match status" value="2"/>
</dbReference>
<dbReference type="Pfam" id="PF00109">
    <property type="entry name" value="ketoacyl-synt"/>
    <property type="match status" value="2"/>
</dbReference>
<evidence type="ECO:0000256" key="3">
    <source>
        <dbReference type="ARBA" id="ARBA00022450"/>
    </source>
</evidence>
<dbReference type="InterPro" id="IPR057326">
    <property type="entry name" value="KR_dom"/>
</dbReference>
<dbReference type="InterPro" id="IPR036291">
    <property type="entry name" value="NAD(P)-bd_dom_sf"/>
</dbReference>
<reference evidence="9" key="1">
    <citation type="submission" date="2012-02" db="EMBL/GenBank/DDBJ databases">
        <title>Chejuenolide biosynthetic gene cluster.</title>
        <authorList>
            <person name="Han J.W."/>
            <person name="Ng B.G."/>
            <person name="Kim B.S."/>
        </authorList>
    </citation>
    <scope>NUCLEOTIDE SEQUENCE</scope>
    <source>
        <strain evidence="9">MB-1084</strain>
    </source>
</reference>
<dbReference type="GO" id="GO:0031177">
    <property type="term" value="F:phosphopantetheine binding"/>
    <property type="evidence" value="ECO:0007669"/>
    <property type="project" value="InterPro"/>
</dbReference>
<dbReference type="PROSITE" id="PS52004">
    <property type="entry name" value="KS3_2"/>
    <property type="match status" value="2"/>
</dbReference>
<dbReference type="CDD" id="cd00833">
    <property type="entry name" value="PKS"/>
    <property type="match status" value="2"/>
</dbReference>
<dbReference type="InterPro" id="IPR014031">
    <property type="entry name" value="Ketoacyl_synth_C"/>
</dbReference>
<dbReference type="PROSITE" id="PS00606">
    <property type="entry name" value="KS3_1"/>
    <property type="match status" value="1"/>
</dbReference>
<evidence type="ECO:0000259" key="8">
    <source>
        <dbReference type="PROSITE" id="PS52004"/>
    </source>
</evidence>
<dbReference type="PANTHER" id="PTHR43775">
    <property type="entry name" value="FATTY ACID SYNTHASE"/>
    <property type="match status" value="1"/>
</dbReference>
<dbReference type="Gene3D" id="1.10.1240.100">
    <property type="match status" value="2"/>
</dbReference>
<keyword evidence="5" id="KW-0808">Transferase</keyword>
<feature type="domain" description="Ketosynthase family 3 (KS3)" evidence="8">
    <location>
        <begin position="1775"/>
        <end position="2180"/>
    </location>
</feature>
<feature type="domain" description="Carrier" evidence="7">
    <location>
        <begin position="1652"/>
        <end position="1729"/>
    </location>
</feature>
<dbReference type="InterPro" id="IPR016039">
    <property type="entry name" value="Thiolase-like"/>
</dbReference>
<dbReference type="SUPFAM" id="SSF47336">
    <property type="entry name" value="ACP-like"/>
    <property type="match status" value="2"/>
</dbReference>
<dbReference type="GO" id="GO:0005737">
    <property type="term" value="C:cytoplasm"/>
    <property type="evidence" value="ECO:0007669"/>
    <property type="project" value="TreeGrafter"/>
</dbReference>
<dbReference type="Pfam" id="PF02801">
    <property type="entry name" value="Ketoacyl-synt_C"/>
    <property type="match status" value="2"/>
</dbReference>
<dbReference type="InterPro" id="IPR020841">
    <property type="entry name" value="PKS_Beta-ketoAc_synthase_dom"/>
</dbReference>
<evidence type="ECO:0000256" key="4">
    <source>
        <dbReference type="ARBA" id="ARBA00022553"/>
    </source>
</evidence>
<dbReference type="Gene3D" id="3.40.47.10">
    <property type="match status" value="2"/>
</dbReference>
<dbReference type="SMART" id="SM00823">
    <property type="entry name" value="PKS_PP"/>
    <property type="match status" value="2"/>
</dbReference>
<dbReference type="GO" id="GO:0005886">
    <property type="term" value="C:plasma membrane"/>
    <property type="evidence" value="ECO:0007669"/>
    <property type="project" value="TreeGrafter"/>
</dbReference>
<dbReference type="Pfam" id="PF00550">
    <property type="entry name" value="PP-binding"/>
    <property type="match status" value="2"/>
</dbReference>
<dbReference type="CDD" id="cd08953">
    <property type="entry name" value="KR_2_SDR_x"/>
    <property type="match status" value="1"/>
</dbReference>
<evidence type="ECO:0000313" key="9">
    <source>
        <dbReference type="EMBL" id="CCG06109.1"/>
    </source>
</evidence>
<name>W6JRY3_9GAMM</name>
<dbReference type="InterPro" id="IPR014030">
    <property type="entry name" value="Ketoacyl_synth_N"/>
</dbReference>
<dbReference type="InterPro" id="IPR013968">
    <property type="entry name" value="PKS_KR"/>
</dbReference>
<evidence type="ECO:0000256" key="6">
    <source>
        <dbReference type="SAM" id="MobiDB-lite"/>
    </source>
</evidence>
<dbReference type="GO" id="GO:0006633">
    <property type="term" value="P:fatty acid biosynthetic process"/>
    <property type="evidence" value="ECO:0007669"/>
    <property type="project" value="UniProtKB-UniPathway"/>
</dbReference>
<proteinExistence type="inferred from homology"/>
<keyword evidence="3" id="KW-0596">Phosphopantetheine</keyword>
<dbReference type="InterPro" id="IPR018201">
    <property type="entry name" value="Ketoacyl_synth_AS"/>
</dbReference>
<feature type="region of interest" description="Disordered" evidence="6">
    <location>
        <begin position="545"/>
        <end position="589"/>
    </location>
</feature>
<dbReference type="Gene3D" id="1.10.1200.10">
    <property type="entry name" value="ACP-like"/>
    <property type="match status" value="2"/>
</dbReference>
<dbReference type="GO" id="GO:0004312">
    <property type="term" value="F:fatty acid synthase activity"/>
    <property type="evidence" value="ECO:0007669"/>
    <property type="project" value="TreeGrafter"/>
</dbReference>
<feature type="compositionally biased region" description="Basic and acidic residues" evidence="6">
    <location>
        <begin position="561"/>
        <end position="572"/>
    </location>
</feature>
<feature type="domain" description="Ketosynthase family 3 (KS3)" evidence="8">
    <location>
        <begin position="595"/>
        <end position="1011"/>
    </location>
</feature>
<dbReference type="SMART" id="SM00822">
    <property type="entry name" value="PKS_KR"/>
    <property type="match status" value="2"/>
</dbReference>
<dbReference type="GO" id="GO:0004315">
    <property type="term" value="F:3-oxoacyl-[acyl-carrier-protein] synthase activity"/>
    <property type="evidence" value="ECO:0007669"/>
    <property type="project" value="InterPro"/>
</dbReference>
<keyword evidence="4" id="KW-0597">Phosphoprotein</keyword>
<evidence type="ECO:0000256" key="1">
    <source>
        <dbReference type="ARBA" id="ARBA00005194"/>
    </source>
</evidence>
<comment type="similarity">
    <text evidence="2">Belongs to the short-chain dehydrogenases/reductases (SDR) family.</text>
</comment>
<protein>
    <submittedName>
        <fullName evidence="9">Type I polyketide synthase</fullName>
    </submittedName>
</protein>
<dbReference type="SMART" id="SM01294">
    <property type="entry name" value="PKS_PP_betabranch"/>
    <property type="match status" value="1"/>
</dbReference>
<dbReference type="Pfam" id="PF08659">
    <property type="entry name" value="KR"/>
    <property type="match status" value="2"/>
</dbReference>
<evidence type="ECO:0000256" key="2">
    <source>
        <dbReference type="ARBA" id="ARBA00006484"/>
    </source>
</evidence>
<evidence type="ECO:0000259" key="7">
    <source>
        <dbReference type="PROSITE" id="PS50075"/>
    </source>
</evidence>
<dbReference type="EMBL" id="HE664023">
    <property type="protein sequence ID" value="CCG06109.1"/>
    <property type="molecule type" value="Genomic_DNA"/>
</dbReference>
<dbReference type="InterPro" id="IPR032821">
    <property type="entry name" value="PKS_assoc"/>
</dbReference>
<evidence type="ECO:0000256" key="5">
    <source>
        <dbReference type="ARBA" id="ARBA00022679"/>
    </source>
</evidence>
<dbReference type="InterPro" id="IPR009081">
    <property type="entry name" value="PP-bd_ACP"/>
</dbReference>
<dbReference type="GO" id="GO:0071770">
    <property type="term" value="P:DIM/DIP cell wall layer assembly"/>
    <property type="evidence" value="ECO:0007669"/>
    <property type="project" value="TreeGrafter"/>
</dbReference>
<sequence length="2345" mass="253466">MEILRRQLTEVAAPPHGEIQAERVLVATDCAEAATAARHMGAAVLRLDQVPDEAGMQARLTEIGGGRDVVAVIAGRDRPLASLTEGSWMSCSRRSLELLRWLFAQKRQIHLLSLHSQQDALAALFDGLARSASLETSRCQFTSARIPAGPIGAALPAYIAAGLAWPGRRLRFDGTGLRVESWVAAGQGAPTLTPFRDGENIVLIGGAGGVGQELIRVLQSTRRLNLFVLGRKAPDAGLTQTLKAYGVKSYLRVDATDYGVLKAAFTHIEQGFGAIKAVFNLAGTLDDCLFHNLTAERLHRTLRAKVGVVLNLAALQQDYQPQYVVNFSSLTATLGNVGQSAYGAANEFVELASELLPNWCSFAWGLWRSQGMQMAQDDSGLRPMEPQPACERMLSALAAGERHLVIYEGAAAGMNALRGDMDAPQSASEPEVVEQSPLAQGDSVELEAQTRRWLRDIVRRHSGLKAVKDDDNLLDKGLDSVASIQISTDIAAQLSPQGDFKLSRAILFECSTIRQLAEHLMERAQPLLCACLADTEGAAASRQVETAPAEQAQIDATDNTPDAKEANSEHVKPHGGGATPTLTNEPKLSTDAYRDDDIAIIGMAGEFPNGATPEAFWRSLAAGEDAVRVIPQSRWDWRRDYSASTAQGEATYGRHGGFMEGVAEFDPAFFNIAPVDAALLDPQERRFLQVSYHALEDAGYFVSPSKDVGVFAAAMFGHYQDLDASRVVSSSFAAIANRVSYAFDLQGPSLTVDTMCSGSLTALHMACNSLRLGECRMALSGGVNIMAHPGKYRLLSQGKFLSASGHCHAFGVEADGYVPGEGAAVVVLKSVADALRDQDVIYAIVRATAINSGGKTSSFTVPSARAQQRVIQDALRKSGVNPAQVNYIEAHGTGTGLGDPIELQALQSAYGANLEGADTPCYLGSVKSNIGHLESAAAMAGLFKVVQQFAHEQLAPTLHCAIENPYLNIEQTRFQLVREKQPWPLAGAATRFAGLSSFGAGGANGHVILQQYLPKDPAGTVPAQAEYLIALSAPNRSGLRRVRQQLAAYLRAQPQTCLYSLSYTLCCARQHHAERACFVVGSAAALIDRLESAGEANADSPANQPFASLMRAYLQGDSVDFAGSFPVKSLLRSAPKYPFARDVYWAPTLQAQAVSAATNPVKPVAPSSAQTLDSTPAVLLTPVWRHTESPTLSKPIPLVAVMAPSEQVLPPMIDGARVLRVSPGTALSFQHDALTLRPDHLDDFTQALDYIAHELQQEEIRWINCNVPWSDAMALNLAKAMQACARPCALLNVSDSRQPPEQIAMGGVFRVLALENTDVHYRQAQIAKPAGSWELEDWRWLLAEQADTTDEFKEVERRQEERWERSLTSIEPAPGARLREGGVYLISGGMGMIGREIARRLHADYNAKVILVGRSALSPEREAWLQQWPQGEISYLRADIADPVQAERLIADVLQKHGRLHGVIQSAGVLRDAQVQNKSLADFSAVMAAKVAGTRQLDRCTAHLELDFFCLFSSMSSIMGNVGQCDYVAANRFLDEFAAERNGRVRQGARKGHTLSINWPLWIDDQDSENLMDQYRSLADYLKRHYGFVPLTLAQGAGLFITWINGVADQYDQVMGLVGDLEKIRARFTSSTVQNSQQQAKNGNQNASQVVASEAQIRAGLTRLVEALTKLAEEDISTDKSWGDLGLNSVMMQTLAQDIGKTFGAQVPPNALFSYNNIQRLAEYLQQQGATLAGAASADDAVSQTGEASSAASSLAGVASVEQPLAEKRSEELSEQRFAIIGMSGVMPGAADLEAFWTLLTENRSAIRPVARWGDKSYYAGTIDDIERFDARFFGLSAREAMLMDPQHRLFLQTSYNALTDAGYAPALLSSVGVFAGVQFNDYQTLLQTWGQSSHPYAATGNAHAMLANRVSYLFNFNGPSQTIDTACSSALVAVNRGVMSLQRNECDMALVGAVSLLIDPAISDAAQSMGVLSPDYRCATFDADANGYVRAEGVGCVVIKRLADAQRDGDSIYGVIEASAENHGGRANSLTAPNPQAQSALLQKAYTPELAERVSYIETHGTGTQLGDPIEIDALHQAFHALAPHKSKGSIALGAVKSNVGHLEPAAGIASLLKVLLCLQHRRLPANIHFNRLNPMIHLNDGPFRLLTENRDWEATGPRVAGISSFGFGGSNAHVVLSEGRQSAVVERAPKPCWLVTLSAKTPYSLAAMKARLLERLQTADHELADIAFTLNTGREAFAYRLSWIATSVADLTAQIRATDATGQEKCAGKTSHWTPDLSQSDWTALMQTAQAQYQQGALIDWTPVFAEGAYRRLHLPGYVFDTKPYWFEQAADSAAMKEVNHGS</sequence>
<dbReference type="InterPro" id="IPR036736">
    <property type="entry name" value="ACP-like_sf"/>
</dbReference>
<dbReference type="Pfam" id="PF22621">
    <property type="entry name" value="CurL-like_PKS_C"/>
    <property type="match status" value="1"/>
</dbReference>
<feature type="region of interest" description="Disordered" evidence="6">
    <location>
        <begin position="421"/>
        <end position="441"/>
    </location>
</feature>
<dbReference type="SUPFAM" id="SSF51735">
    <property type="entry name" value="NAD(P)-binding Rossmann-fold domains"/>
    <property type="match status" value="2"/>
</dbReference>
<comment type="pathway">
    <text evidence="1">Lipid metabolism; fatty acid biosynthesis.</text>
</comment>
<feature type="domain" description="Carrier" evidence="7">
    <location>
        <begin position="445"/>
        <end position="524"/>
    </location>
</feature>